<accession>A0ABP9D490</accession>
<keyword evidence="2" id="KW-1185">Reference proteome</keyword>
<protein>
    <recommendedName>
        <fullName evidence="3">Baseplate protein J-like domain-containing protein</fullName>
    </recommendedName>
</protein>
<dbReference type="RefSeq" id="WP_345369344.1">
    <property type="nucleotide sequence ID" value="NZ_BAABJX010000016.1"/>
</dbReference>
<proteinExistence type="predicted"/>
<organism evidence="1 2">
    <name type="scientific">Algivirga pacifica</name>
    <dbReference type="NCBI Taxonomy" id="1162670"/>
    <lineage>
        <taxon>Bacteria</taxon>
        <taxon>Pseudomonadati</taxon>
        <taxon>Bacteroidota</taxon>
        <taxon>Cytophagia</taxon>
        <taxon>Cytophagales</taxon>
        <taxon>Flammeovirgaceae</taxon>
        <taxon>Algivirga</taxon>
    </lineage>
</organism>
<dbReference type="Proteomes" id="UP001500298">
    <property type="component" value="Unassembled WGS sequence"/>
</dbReference>
<gene>
    <name evidence="1" type="ORF">GCM10023331_07660</name>
</gene>
<evidence type="ECO:0008006" key="3">
    <source>
        <dbReference type="Google" id="ProtNLM"/>
    </source>
</evidence>
<comment type="caution">
    <text evidence="1">The sequence shown here is derived from an EMBL/GenBank/DDBJ whole genome shotgun (WGS) entry which is preliminary data.</text>
</comment>
<sequence>MARSVQEIFDSMMTKKEEVAELATLSEEKDIKDALEGVDIDNNSKYSIWRLVAYVVAYVIHIHEVIFDTHKAEVERMILTAKVHTKEWYAEKMLQYQHGDTLLFNLETKQPYYDTIDDSKQIISNVSVSGNGYAIVKLKGESGALTEAERSGAEAYLRDIAEPGAQLAVVSLPSDKLSLTAKLYYEPEFDVNVIAPAVQQVVINYIQNLPFNGMFQVSDMVNLVKQVEGVTDFYPQVIQARSETGTYAPVEARYYPASGWMEIETYNITNIADV</sequence>
<evidence type="ECO:0000313" key="1">
    <source>
        <dbReference type="EMBL" id="GAA4825619.1"/>
    </source>
</evidence>
<evidence type="ECO:0000313" key="2">
    <source>
        <dbReference type="Proteomes" id="UP001500298"/>
    </source>
</evidence>
<dbReference type="EMBL" id="BAABJX010000016">
    <property type="protein sequence ID" value="GAA4825619.1"/>
    <property type="molecule type" value="Genomic_DNA"/>
</dbReference>
<reference evidence="2" key="1">
    <citation type="journal article" date="2019" name="Int. J. Syst. Evol. Microbiol.">
        <title>The Global Catalogue of Microorganisms (GCM) 10K type strain sequencing project: providing services to taxonomists for standard genome sequencing and annotation.</title>
        <authorList>
            <consortium name="The Broad Institute Genomics Platform"/>
            <consortium name="The Broad Institute Genome Sequencing Center for Infectious Disease"/>
            <person name="Wu L."/>
            <person name="Ma J."/>
        </authorList>
    </citation>
    <scope>NUCLEOTIDE SEQUENCE [LARGE SCALE GENOMIC DNA]</scope>
    <source>
        <strain evidence="2">JCM 18326</strain>
    </source>
</reference>
<name>A0ABP9D490_9BACT</name>